<name>A0ABR4P9H3_9HELO</name>
<dbReference type="Pfam" id="PF24589">
    <property type="entry name" value="DUF7614"/>
    <property type="match status" value="1"/>
</dbReference>
<dbReference type="InterPro" id="IPR056032">
    <property type="entry name" value="DUF7613"/>
</dbReference>
<dbReference type="InterPro" id="IPR056033">
    <property type="entry name" value="DUF7614"/>
</dbReference>
<dbReference type="EMBL" id="JBFCZG010000007">
    <property type="protein sequence ID" value="KAL3419959.1"/>
    <property type="molecule type" value="Genomic_DNA"/>
</dbReference>
<evidence type="ECO:0000259" key="5">
    <source>
        <dbReference type="Pfam" id="PF24589"/>
    </source>
</evidence>
<keyword evidence="7" id="KW-1185">Reference proteome</keyword>
<evidence type="ECO:0000259" key="4">
    <source>
        <dbReference type="Pfam" id="PF24588"/>
    </source>
</evidence>
<protein>
    <submittedName>
        <fullName evidence="6">Uncharacterized protein</fullName>
    </submittedName>
</protein>
<evidence type="ECO:0000313" key="6">
    <source>
        <dbReference type="EMBL" id="KAL3419959.1"/>
    </source>
</evidence>
<feature type="domain" description="DUF7613" evidence="4">
    <location>
        <begin position="499"/>
        <end position="652"/>
    </location>
</feature>
<dbReference type="InterPro" id="IPR056031">
    <property type="entry name" value="DUF7612"/>
</dbReference>
<proteinExistence type="predicted"/>
<evidence type="ECO:0000259" key="3">
    <source>
        <dbReference type="Pfam" id="PF24587"/>
    </source>
</evidence>
<feature type="compositionally biased region" description="Low complexity" evidence="1">
    <location>
        <begin position="23"/>
        <end position="36"/>
    </location>
</feature>
<feature type="domain" description="DUF7614" evidence="5">
    <location>
        <begin position="658"/>
        <end position="778"/>
    </location>
</feature>
<evidence type="ECO:0000256" key="1">
    <source>
        <dbReference type="SAM" id="MobiDB-lite"/>
    </source>
</evidence>
<feature type="domain" description="DUF7612" evidence="3">
    <location>
        <begin position="365"/>
        <end position="494"/>
    </location>
</feature>
<evidence type="ECO:0000259" key="2">
    <source>
        <dbReference type="Pfam" id="PF24586"/>
    </source>
</evidence>
<dbReference type="Pfam" id="PF24588">
    <property type="entry name" value="DUF7613"/>
    <property type="match status" value="1"/>
</dbReference>
<evidence type="ECO:0000313" key="7">
    <source>
        <dbReference type="Proteomes" id="UP001629113"/>
    </source>
</evidence>
<accession>A0ABR4P9H3</accession>
<organism evidence="6 7">
    <name type="scientific">Phlyctema vagabunda</name>
    <dbReference type="NCBI Taxonomy" id="108571"/>
    <lineage>
        <taxon>Eukaryota</taxon>
        <taxon>Fungi</taxon>
        <taxon>Dikarya</taxon>
        <taxon>Ascomycota</taxon>
        <taxon>Pezizomycotina</taxon>
        <taxon>Leotiomycetes</taxon>
        <taxon>Helotiales</taxon>
        <taxon>Dermateaceae</taxon>
        <taxon>Phlyctema</taxon>
    </lineage>
</organism>
<dbReference type="Pfam" id="PF24586">
    <property type="entry name" value="DUF7611"/>
    <property type="match status" value="1"/>
</dbReference>
<feature type="domain" description="DUF7611" evidence="2">
    <location>
        <begin position="209"/>
        <end position="357"/>
    </location>
</feature>
<reference evidence="6 7" key="1">
    <citation type="submission" date="2024-06" db="EMBL/GenBank/DDBJ databases">
        <title>Complete genome of Phlyctema vagabunda strain 19-DSS-EL-015.</title>
        <authorList>
            <person name="Fiorenzani C."/>
        </authorList>
    </citation>
    <scope>NUCLEOTIDE SEQUENCE [LARGE SCALE GENOMIC DNA]</scope>
    <source>
        <strain evidence="6 7">19-DSS-EL-015</strain>
    </source>
</reference>
<gene>
    <name evidence="6" type="ORF">PVAG01_08458</name>
</gene>
<dbReference type="Pfam" id="PF24587">
    <property type="entry name" value="DUF7612"/>
    <property type="match status" value="1"/>
</dbReference>
<feature type="region of interest" description="Disordered" evidence="1">
    <location>
        <begin position="1"/>
        <end position="36"/>
    </location>
</feature>
<comment type="caution">
    <text evidence="6">The sequence shown here is derived from an EMBL/GenBank/DDBJ whole genome shotgun (WGS) entry which is preliminary data.</text>
</comment>
<sequence length="794" mass="89304">MNTPPNTDDGQWKTPELEEREVPSIPSSPISVPTPRTATDFQYQNNLLLNDKSLRELSDRTQNLTRLFSLSANSVNPIETASLLELGRVAVWWSLLARMKLGSLIRNEFAACSKQHIDAVQTQVFTYLSKAFWVLQEALQTTQDSNDGQSPMQRQNLREEANAFYILRLNILAFILDTITTMKRHDLFPESTSEPSLPHGLDTEIWVAYPSLKLDIDYLITGHHREEAPPRHLDTVVGEEFLIGDTDSQFYFGGMPTDIYLFNETSNSQQIRYPAILSITRSRSENHLAVLLASQNGAINLSITTSQHTKPNWNDVTWLPMIRSLEVRLHTGFRLQIRLGDWDYRRLKGVIDYHRHTLMDFVPSSIEQLIFETRIQSSEYINNRSDGAVFPSTPIANCALRLFEKRVAIREGTGVRHQHRGFRIAIITPPSIKHINVLTHDIVSSRAIQFGFLRGETGNPALSLKIGNDDTKSTLILGFEDPQERNTLLAYLTGCFVPPDEALIAHSQIKNVSFSCQLDSLNTAPAFESLQWQSLQVVNQGPAGPVDIENSKAVLSESLRIIMDSSEGRLTDRINVGIGELKIRRNVLASGHELQLLRLPQEDITCSLSEPVDAEVSVKVSEALTAIKSLPSIRTYSFPNLAELHSFQAAITGFSVLFDALVPSFSILRRRMMVPIYKEWTSSHTRVQILRRGRMYQIVAYFEGFSHGKCMNFALKGTDVFIQSAKADKHTVKIVDAKFSLPVGGKKDVSDEKGFVCLDFLEYPSEHDDIVIGFDTAAGMSTEPLLPNRMTFAD</sequence>
<dbReference type="Proteomes" id="UP001629113">
    <property type="component" value="Unassembled WGS sequence"/>
</dbReference>
<dbReference type="InterPro" id="IPR056030">
    <property type="entry name" value="DUF7611"/>
</dbReference>